<feature type="chain" id="PRO_5038031519" evidence="1">
    <location>
        <begin position="21"/>
        <end position="151"/>
    </location>
</feature>
<dbReference type="RefSeq" id="WP_188625628.1">
    <property type="nucleotide sequence ID" value="NZ_BMIL01000002.1"/>
</dbReference>
<comment type="caution">
    <text evidence="3">The sequence shown here is derived from an EMBL/GenBank/DDBJ whole genome shotgun (WGS) entry which is preliminary data.</text>
</comment>
<dbReference type="InterPro" id="IPR014710">
    <property type="entry name" value="RmlC-like_jellyroll"/>
</dbReference>
<dbReference type="InterPro" id="IPR013096">
    <property type="entry name" value="Cupin_2"/>
</dbReference>
<name>A0A916U314_9SPHI</name>
<dbReference type="Pfam" id="PF07883">
    <property type="entry name" value="Cupin_2"/>
    <property type="match status" value="1"/>
</dbReference>
<dbReference type="Proteomes" id="UP000651668">
    <property type="component" value="Unassembled WGS sequence"/>
</dbReference>
<dbReference type="PANTHER" id="PTHR43698:SF1">
    <property type="entry name" value="BLL4564 PROTEIN"/>
    <property type="match status" value="1"/>
</dbReference>
<dbReference type="PROSITE" id="PS51257">
    <property type="entry name" value="PROKAR_LIPOPROTEIN"/>
    <property type="match status" value="1"/>
</dbReference>
<evidence type="ECO:0000256" key="1">
    <source>
        <dbReference type="SAM" id="SignalP"/>
    </source>
</evidence>
<feature type="domain" description="Cupin type-2" evidence="2">
    <location>
        <begin position="64"/>
        <end position="125"/>
    </location>
</feature>
<evidence type="ECO:0000313" key="3">
    <source>
        <dbReference type="EMBL" id="GGC57487.1"/>
    </source>
</evidence>
<dbReference type="AlphaFoldDB" id="A0A916U314"/>
<keyword evidence="1" id="KW-0732">Signal</keyword>
<keyword evidence="4" id="KW-1185">Reference proteome</keyword>
<organism evidence="3 4">
    <name type="scientific">Pedobacter quisquiliarum</name>
    <dbReference type="NCBI Taxonomy" id="1834438"/>
    <lineage>
        <taxon>Bacteria</taxon>
        <taxon>Pseudomonadati</taxon>
        <taxon>Bacteroidota</taxon>
        <taxon>Sphingobacteriia</taxon>
        <taxon>Sphingobacteriales</taxon>
        <taxon>Sphingobacteriaceae</taxon>
        <taxon>Pedobacter</taxon>
    </lineage>
</organism>
<dbReference type="InterPro" id="IPR047263">
    <property type="entry name" value="HNL-like_cupin"/>
</dbReference>
<feature type="signal peptide" evidence="1">
    <location>
        <begin position="1"/>
        <end position="20"/>
    </location>
</feature>
<reference evidence="3" key="1">
    <citation type="journal article" date="2014" name="Int. J. Syst. Evol. Microbiol.">
        <title>Complete genome sequence of Corynebacterium casei LMG S-19264T (=DSM 44701T), isolated from a smear-ripened cheese.</title>
        <authorList>
            <consortium name="US DOE Joint Genome Institute (JGI-PGF)"/>
            <person name="Walter F."/>
            <person name="Albersmeier A."/>
            <person name="Kalinowski J."/>
            <person name="Ruckert C."/>
        </authorList>
    </citation>
    <scope>NUCLEOTIDE SEQUENCE</scope>
    <source>
        <strain evidence="3">CGMCC 1.15343</strain>
    </source>
</reference>
<reference evidence="3" key="2">
    <citation type="submission" date="2020-09" db="EMBL/GenBank/DDBJ databases">
        <authorList>
            <person name="Sun Q."/>
            <person name="Zhou Y."/>
        </authorList>
    </citation>
    <scope>NUCLEOTIDE SEQUENCE</scope>
    <source>
        <strain evidence="3">CGMCC 1.15343</strain>
    </source>
</reference>
<proteinExistence type="predicted"/>
<dbReference type="EMBL" id="BMIL01000002">
    <property type="protein sequence ID" value="GGC57487.1"/>
    <property type="molecule type" value="Genomic_DNA"/>
</dbReference>
<accession>A0A916U314</accession>
<dbReference type="CDD" id="cd02233">
    <property type="entry name" value="cupin_HNL-like"/>
    <property type="match status" value="1"/>
</dbReference>
<gene>
    <name evidence="3" type="ORF">GCM10011387_08870</name>
</gene>
<dbReference type="Gene3D" id="2.60.120.10">
    <property type="entry name" value="Jelly Rolls"/>
    <property type="match status" value="1"/>
</dbReference>
<evidence type="ECO:0000259" key="2">
    <source>
        <dbReference type="Pfam" id="PF07883"/>
    </source>
</evidence>
<dbReference type="InterPro" id="IPR011051">
    <property type="entry name" value="RmlC_Cupin_sf"/>
</dbReference>
<sequence>MRIFMFVICLLGALTGCKSASEETSIFPKGEKAPNVHHVGNVWLSELNPADSVFRYGTSVAISDPDARLNWHVHPGGQVLIVTEGVGYYQERNKAKRTIKKGDVIKCLPGVEHWHGATPDQGVTYIATSPSEKGKTVWLEKVTDEQYYGKK</sequence>
<protein>
    <submittedName>
        <fullName evidence="3">Cupin</fullName>
    </submittedName>
</protein>
<dbReference type="SUPFAM" id="SSF51182">
    <property type="entry name" value="RmlC-like cupins"/>
    <property type="match status" value="1"/>
</dbReference>
<dbReference type="PANTHER" id="PTHR43698">
    <property type="entry name" value="RIBD C-TERMINAL DOMAIN CONTAINING PROTEIN"/>
    <property type="match status" value="1"/>
</dbReference>
<evidence type="ECO:0000313" key="4">
    <source>
        <dbReference type="Proteomes" id="UP000651668"/>
    </source>
</evidence>